<evidence type="ECO:0000313" key="2">
    <source>
        <dbReference type="EMBL" id="QKU35607.1"/>
    </source>
</evidence>
<dbReference type="EMBL" id="KY523104">
    <property type="protein sequence ID" value="QKU35607.1"/>
    <property type="molecule type" value="Genomic_DNA"/>
</dbReference>
<feature type="compositionally biased region" description="Basic and acidic residues" evidence="1">
    <location>
        <begin position="421"/>
        <end position="444"/>
    </location>
</feature>
<dbReference type="GeneID" id="80519043"/>
<dbReference type="KEGG" id="vg:80519043"/>
<dbReference type="RefSeq" id="YP_010782279.1">
    <property type="nucleotide sequence ID" value="NC_075039.1"/>
</dbReference>
<reference evidence="2" key="1">
    <citation type="submission" date="2017-01" db="EMBL/GenBank/DDBJ databases">
        <authorList>
            <person name="Assis F.L."/>
            <person name="Abrahao J.S."/>
            <person name="Silva L."/>
            <person name="Khalil J.B."/>
            <person name="Rodrigues R."/>
            <person name="Silva L.S."/>
            <person name="Arantes T."/>
            <person name="Boratto P."/>
            <person name="Andrade M."/>
            <person name="Kroon E.G."/>
            <person name="Ribeiro B."/>
            <person name="Bergier I."/>
            <person name="Seligmann H."/>
            <person name="Ghigo E."/>
            <person name="Colson P."/>
            <person name="Levasseur A."/>
            <person name="Raoult D."/>
            <person name="Scola B.L."/>
        </authorList>
    </citation>
    <scope>NUCLEOTIDE SEQUENCE</scope>
    <source>
        <strain evidence="2">Soda lake</strain>
    </source>
</reference>
<feature type="region of interest" description="Disordered" evidence="1">
    <location>
        <begin position="382"/>
        <end position="444"/>
    </location>
</feature>
<protein>
    <submittedName>
        <fullName evidence="2">Uncharacterized protein</fullName>
    </submittedName>
</protein>
<sequence length="444" mass="51752">MNKNENTNFNKYYKIVQNSSDLSQYESSHGSLEDAIHKLYNVVVYTKNIDKNIICYSYDIPISTFKVFYNEGLVLYNEENTIKISSLFPEFAASDIALGKIFKKESKSYSPPDLFSNLLTKLNGTTDNSNIMPMNNFPTSFGCTPIQNNQNTVSRTVPTTKTSIILPKQRHSAYHNKAKIAEKAAKNINNNIKKNKKNKFDEEFEAKKERERNQRISQNKTNEKLRIFESDKNSYVKMKKDLENGTLKMDEMHPCFVIKHDIFKVLEARNAINFESNDNIKNEYEIFSDLYDSFVDEEENKEDTSLNVYIPHNYHYMSAEKKEEHAQKYKMTRKQFEEKYVYGMIDDDVIEKHIKNGGEPIRATKINDSDKEKVIEDDIQIKKPCNDNDKNNDKNIESSSDDSDNSDNDSDSDIDFDTDSESEKSKPKIDQRFLELTREYNKKN</sequence>
<organism evidence="2">
    <name type="scientific">Tupanvirus soda lake</name>
    <dbReference type="NCBI Taxonomy" id="2126985"/>
    <lineage>
        <taxon>Viruses</taxon>
        <taxon>Varidnaviria</taxon>
        <taxon>Bamfordvirae</taxon>
        <taxon>Nucleocytoviricota</taxon>
        <taxon>Megaviricetes</taxon>
        <taxon>Imitervirales</taxon>
        <taxon>Mimiviridae</taxon>
        <taxon>Megamimivirinae</taxon>
        <taxon>Tupanvirus</taxon>
        <taxon>Tupanvirus salinum</taxon>
    </lineage>
</organism>
<evidence type="ECO:0000256" key="1">
    <source>
        <dbReference type="SAM" id="MobiDB-lite"/>
    </source>
</evidence>
<feature type="compositionally biased region" description="Basic and acidic residues" evidence="1">
    <location>
        <begin position="382"/>
        <end position="396"/>
    </location>
</feature>
<name>A0A6N1NT57_9VIRU</name>
<proteinExistence type="predicted"/>
<accession>A0A6N1NT57</accession>
<feature type="compositionally biased region" description="Acidic residues" evidence="1">
    <location>
        <begin position="399"/>
        <end position="420"/>
    </location>
</feature>
<reference evidence="2" key="2">
    <citation type="journal article" date="2018" name="Nat. Commun.">
        <title>Tailed giant Tupanvirus possesses the most complete translational apparatus of the known virosphere.</title>
        <authorList>
            <person name="Abrahao J."/>
            <person name="Silva L."/>
            <person name="Silva L.S."/>
            <person name="Khalil J.Y.B."/>
            <person name="Rodrigues R."/>
            <person name="Arantes T."/>
            <person name="Assis F."/>
            <person name="Boratto P."/>
            <person name="Andrade M."/>
            <person name="Kroon E.G."/>
            <person name="Ribeiro B."/>
            <person name="Bergier I."/>
            <person name="Seligmann H."/>
            <person name="Ghigo E."/>
            <person name="Colson P."/>
            <person name="Levasseur A."/>
            <person name="Kroemer G."/>
            <person name="Raoult D."/>
            <person name="La Scola B."/>
        </authorList>
    </citation>
    <scope>NUCLEOTIDE SEQUENCE [LARGE SCALE GENOMIC DNA]</scope>
    <source>
        <strain evidence="2">Soda lake</strain>
    </source>
</reference>